<dbReference type="InParanoid" id="B9T8W7"/>
<keyword evidence="2" id="KW-1185">Reference proteome</keyword>
<proteinExistence type="predicted"/>
<dbReference type="Proteomes" id="UP000008311">
    <property type="component" value="Unassembled WGS sequence"/>
</dbReference>
<sequence>MIESRLLLAKAFAFFLNQSRSRLLYFSRSGEASAYTRAPLPRLASGKAYTLLPSLALACAKA</sequence>
<protein>
    <submittedName>
        <fullName evidence="1">Uncharacterized protein</fullName>
    </submittedName>
</protein>
<gene>
    <name evidence="1" type="ORF">RCOM_2007260</name>
</gene>
<reference evidence="2" key="1">
    <citation type="journal article" date="2010" name="Nat. Biotechnol.">
        <title>Draft genome sequence of the oilseed species Ricinus communis.</title>
        <authorList>
            <person name="Chan A.P."/>
            <person name="Crabtree J."/>
            <person name="Zhao Q."/>
            <person name="Lorenzi H."/>
            <person name="Orvis J."/>
            <person name="Puiu D."/>
            <person name="Melake-Berhan A."/>
            <person name="Jones K.M."/>
            <person name="Redman J."/>
            <person name="Chen G."/>
            <person name="Cahoon E.B."/>
            <person name="Gedil M."/>
            <person name="Stanke M."/>
            <person name="Haas B.J."/>
            <person name="Wortman J.R."/>
            <person name="Fraser-Liggett C.M."/>
            <person name="Ravel J."/>
            <person name="Rabinowicz P.D."/>
        </authorList>
    </citation>
    <scope>NUCLEOTIDE SEQUENCE [LARGE SCALE GENOMIC DNA]</scope>
    <source>
        <strain evidence="2">cv. Hale</strain>
    </source>
</reference>
<evidence type="ECO:0000313" key="2">
    <source>
        <dbReference type="Proteomes" id="UP000008311"/>
    </source>
</evidence>
<dbReference type="AlphaFoldDB" id="B9T8W7"/>
<accession>B9T8W7</accession>
<organism evidence="1 2">
    <name type="scientific">Ricinus communis</name>
    <name type="common">Castor bean</name>
    <dbReference type="NCBI Taxonomy" id="3988"/>
    <lineage>
        <taxon>Eukaryota</taxon>
        <taxon>Viridiplantae</taxon>
        <taxon>Streptophyta</taxon>
        <taxon>Embryophyta</taxon>
        <taxon>Tracheophyta</taxon>
        <taxon>Spermatophyta</taxon>
        <taxon>Magnoliopsida</taxon>
        <taxon>eudicotyledons</taxon>
        <taxon>Gunneridae</taxon>
        <taxon>Pentapetalae</taxon>
        <taxon>rosids</taxon>
        <taxon>fabids</taxon>
        <taxon>Malpighiales</taxon>
        <taxon>Euphorbiaceae</taxon>
        <taxon>Acalyphoideae</taxon>
        <taxon>Acalypheae</taxon>
        <taxon>Ricinus</taxon>
    </lineage>
</organism>
<dbReference type="EMBL" id="EQ975216">
    <property type="protein sequence ID" value="EEF27700.1"/>
    <property type="molecule type" value="Genomic_DNA"/>
</dbReference>
<evidence type="ECO:0000313" key="1">
    <source>
        <dbReference type="EMBL" id="EEF27700.1"/>
    </source>
</evidence>
<name>B9T8W7_RICCO</name>